<dbReference type="Gene3D" id="3.30.499.10">
    <property type="entry name" value="Aconitase, domain 3"/>
    <property type="match status" value="2"/>
</dbReference>
<dbReference type="InterPro" id="IPR018136">
    <property type="entry name" value="Aconitase_4Fe-4S_BS"/>
</dbReference>
<dbReference type="NCBIfam" id="TIGR01341">
    <property type="entry name" value="aconitase_1"/>
    <property type="match status" value="1"/>
</dbReference>
<evidence type="ECO:0000256" key="2">
    <source>
        <dbReference type="ARBA" id="ARBA00004717"/>
    </source>
</evidence>
<dbReference type="GO" id="GO:0046872">
    <property type="term" value="F:metal ion binding"/>
    <property type="evidence" value="ECO:0007669"/>
    <property type="project" value="UniProtKB-KW"/>
</dbReference>
<evidence type="ECO:0000259" key="10">
    <source>
        <dbReference type="Pfam" id="PF00330"/>
    </source>
</evidence>
<dbReference type="AlphaFoldDB" id="E8V3G4"/>
<evidence type="ECO:0000256" key="9">
    <source>
        <dbReference type="RuleBase" id="RU361275"/>
    </source>
</evidence>
<dbReference type="PROSITE" id="PS00450">
    <property type="entry name" value="ACONITASE_1"/>
    <property type="match status" value="1"/>
</dbReference>
<keyword evidence="9" id="KW-0004">4Fe-4S</keyword>
<name>E8V3G4_TERSS</name>
<dbReference type="KEGG" id="tsa:AciPR4_2804"/>
<keyword evidence="4" id="KW-0479">Metal-binding</keyword>
<organism evidence="12 13">
    <name type="scientific">Terriglobus saanensis (strain ATCC BAA-1853 / DSM 23119 / SP1PR4)</name>
    <dbReference type="NCBI Taxonomy" id="401053"/>
    <lineage>
        <taxon>Bacteria</taxon>
        <taxon>Pseudomonadati</taxon>
        <taxon>Acidobacteriota</taxon>
        <taxon>Terriglobia</taxon>
        <taxon>Terriglobales</taxon>
        <taxon>Acidobacteriaceae</taxon>
        <taxon>Terriglobus</taxon>
    </lineage>
</organism>
<evidence type="ECO:0000256" key="3">
    <source>
        <dbReference type="ARBA" id="ARBA00007185"/>
    </source>
</evidence>
<dbReference type="Proteomes" id="UP000006844">
    <property type="component" value="Chromosome"/>
</dbReference>
<evidence type="ECO:0000256" key="1">
    <source>
        <dbReference type="ARBA" id="ARBA00001966"/>
    </source>
</evidence>
<gene>
    <name evidence="12" type="ordered locus">AciPR4_2804</name>
</gene>
<feature type="domain" description="Aconitase A/isopropylmalate dehydratase small subunit swivel" evidence="11">
    <location>
        <begin position="685"/>
        <end position="813"/>
    </location>
</feature>
<protein>
    <recommendedName>
        <fullName evidence="9">Aconitate hydratase</fullName>
        <shortName evidence="9">Aconitase</shortName>
        <ecNumber evidence="9">4.2.1.3</ecNumber>
    </recommendedName>
</protein>
<dbReference type="RefSeq" id="WP_013569310.1">
    <property type="nucleotide sequence ID" value="NC_014963.1"/>
</dbReference>
<dbReference type="HOGENOM" id="CLU_013476_2_1_0"/>
<dbReference type="GO" id="GO:0051539">
    <property type="term" value="F:4 iron, 4 sulfur cluster binding"/>
    <property type="evidence" value="ECO:0007669"/>
    <property type="project" value="UniProtKB-KW"/>
</dbReference>
<evidence type="ECO:0000313" key="12">
    <source>
        <dbReference type="EMBL" id="ADV83577.1"/>
    </source>
</evidence>
<dbReference type="NCBIfam" id="NF006757">
    <property type="entry name" value="PRK09277.1"/>
    <property type="match status" value="1"/>
</dbReference>
<dbReference type="Gene3D" id="3.20.19.10">
    <property type="entry name" value="Aconitase, domain 4"/>
    <property type="match status" value="1"/>
</dbReference>
<dbReference type="STRING" id="401053.AciPR4_2804"/>
<evidence type="ECO:0000256" key="8">
    <source>
        <dbReference type="ARBA" id="ARBA00023501"/>
    </source>
</evidence>
<comment type="catalytic activity">
    <reaction evidence="8 9">
        <text>citrate = D-threo-isocitrate</text>
        <dbReference type="Rhea" id="RHEA:10336"/>
        <dbReference type="ChEBI" id="CHEBI:15562"/>
        <dbReference type="ChEBI" id="CHEBI:16947"/>
        <dbReference type="EC" id="4.2.1.3"/>
    </reaction>
</comment>
<dbReference type="PROSITE" id="PS01244">
    <property type="entry name" value="ACONITASE_2"/>
    <property type="match status" value="1"/>
</dbReference>
<dbReference type="SUPFAM" id="SSF52016">
    <property type="entry name" value="LeuD/IlvD-like"/>
    <property type="match status" value="1"/>
</dbReference>
<proteinExistence type="inferred from homology"/>
<dbReference type="GO" id="GO:0006099">
    <property type="term" value="P:tricarboxylic acid cycle"/>
    <property type="evidence" value="ECO:0007669"/>
    <property type="project" value="UniProtKB-UniPathway"/>
</dbReference>
<comment type="function">
    <text evidence="9">Catalyzes the isomerization of citrate to isocitrate via cis-aconitate.</text>
</comment>
<keyword evidence="13" id="KW-1185">Reference proteome</keyword>
<dbReference type="InterPro" id="IPR036008">
    <property type="entry name" value="Aconitase_4Fe-4S_dom"/>
</dbReference>
<dbReference type="InterPro" id="IPR001030">
    <property type="entry name" value="Acoase/IPM_deHydtase_lsu_aba"/>
</dbReference>
<evidence type="ECO:0000256" key="5">
    <source>
        <dbReference type="ARBA" id="ARBA00023004"/>
    </source>
</evidence>
<dbReference type="InterPro" id="IPR015931">
    <property type="entry name" value="Acnase/IPM_dHydase_lsu_aba_1/3"/>
</dbReference>
<dbReference type="EC" id="4.2.1.3" evidence="9"/>
<dbReference type="EMBL" id="CP002467">
    <property type="protein sequence ID" value="ADV83577.1"/>
    <property type="molecule type" value="Genomic_DNA"/>
</dbReference>
<dbReference type="OrthoDB" id="9764318at2"/>
<keyword evidence="7 9" id="KW-0456">Lyase</keyword>
<dbReference type="PANTHER" id="PTHR11670">
    <property type="entry name" value="ACONITASE/IRON-RESPONSIVE ELEMENT FAMILY MEMBER"/>
    <property type="match status" value="1"/>
</dbReference>
<dbReference type="Pfam" id="PF00330">
    <property type="entry name" value="Aconitase"/>
    <property type="match status" value="1"/>
</dbReference>
<dbReference type="InterPro" id="IPR015928">
    <property type="entry name" value="Aconitase/3IPM_dehydase_swvl"/>
</dbReference>
<dbReference type="InterPro" id="IPR000573">
    <property type="entry name" value="AconitaseA/IPMdHydase_ssu_swvl"/>
</dbReference>
<evidence type="ECO:0000256" key="6">
    <source>
        <dbReference type="ARBA" id="ARBA00023014"/>
    </source>
</evidence>
<dbReference type="eggNOG" id="COG1048">
    <property type="taxonomic scope" value="Bacteria"/>
</dbReference>
<dbReference type="NCBIfam" id="NF009520">
    <property type="entry name" value="PRK12881.1"/>
    <property type="match status" value="1"/>
</dbReference>
<accession>E8V3G4</accession>
<evidence type="ECO:0000256" key="4">
    <source>
        <dbReference type="ARBA" id="ARBA00022723"/>
    </source>
</evidence>
<comment type="similarity">
    <text evidence="3 9">Belongs to the aconitase/IPM isomerase family.</text>
</comment>
<dbReference type="UniPathway" id="UPA00223">
    <property type="reaction ID" value="UER00718"/>
</dbReference>
<dbReference type="Pfam" id="PF00694">
    <property type="entry name" value="Aconitase_C"/>
    <property type="match status" value="1"/>
</dbReference>
<dbReference type="SUPFAM" id="SSF53732">
    <property type="entry name" value="Aconitase iron-sulfur domain"/>
    <property type="match status" value="1"/>
</dbReference>
<sequence>MKERLNDTTYARTTKLLIANVEYVLVSAGWGDENFRRLPCSLKILAENAARRSPGSLNAFQSWLAGGGRTHAEIEFYPARVLMHDTTCVPALVDIAALRDAVVQRGGDPAIVNPQIPVDLVIDHSVMVDRAGSADAFLFNLDRDFERNAERYSFIRWAQQSLANFRVVPPATGILHQVNLEHLSEVVRVVPQLSGPPMLVPDTLVGTDSHTPMINALGILAWGVGGIEGEAAALGQPIALRVPEVVGIRLVNRLRAGVNATDLALTLTEVLRGVQVIEKIVEFFGPGITSLNVADRATVSNMAPEYGATSSLFPIDERTLEYLRLIGKSAHHVEIVEDYAKVQGLWHTPDHVPMFTEVVEFDLATVEPSLAGPKRPQDRVALSQVRDSFLSMLAAAPIEVKQPRSIVVPGQPYSVQDGAVLIASITSCTNTSNPALMIGAGLLARNARRNGLSVPPWVKTSLSPGSHVVSDYLLAAGLQAPLDELGFQLVGYGCMTCIGNSGQIDDELALLAQRDELVGTAVLSGNRNFEDRINPSVRAAYLGSPALVVAYALAGSVLINLATEPLSITTVGVPVYLADIWPTDEEIEEVFAEFVTPSVFRGRSGTVFAGPEAWQKILSDEGQTYKWREQSTYLRQPTYFDDVANSPVPRSNIYGARLLLLLGDSITTDHVSPAGAIPQHSLAGVYLAACGVAPTDFNQYSTRRGNHEVMLRGLFSNPRLRNELLPSNKSSIPQTLLQPEGDVLSVYEAALRYRERQTPLLIIAGSDYGGGSSRDWAAKGPALLGVRAVIAESFERIHRSNLIGMGVLPLQFLDGRKRDSLRLDGTESFDLLGLSQDLMPSQVVTLRIHRQTGAVEEIGLLLRAQTAMEVEYLRHGGLLPYVLRQLLELEPVHA</sequence>
<dbReference type="GO" id="GO:0003994">
    <property type="term" value="F:aconitate hydratase activity"/>
    <property type="evidence" value="ECO:0007669"/>
    <property type="project" value="UniProtKB-EC"/>
</dbReference>
<dbReference type="InterPro" id="IPR006249">
    <property type="entry name" value="Aconitase/IRP2"/>
</dbReference>
<evidence type="ECO:0000256" key="7">
    <source>
        <dbReference type="ARBA" id="ARBA00023239"/>
    </source>
</evidence>
<keyword evidence="5 9" id="KW-0408">Iron</keyword>
<dbReference type="PRINTS" id="PR00415">
    <property type="entry name" value="ACONITASE"/>
</dbReference>
<dbReference type="FunFam" id="3.20.19.10:FF:000001">
    <property type="entry name" value="Aconitate hydratase"/>
    <property type="match status" value="1"/>
</dbReference>
<keyword evidence="6 9" id="KW-0411">Iron-sulfur</keyword>
<comment type="cofactor">
    <cofactor evidence="1">
        <name>[4Fe-4S] cluster</name>
        <dbReference type="ChEBI" id="CHEBI:49883"/>
    </cofactor>
</comment>
<dbReference type="Gene3D" id="6.10.190.10">
    <property type="match status" value="1"/>
</dbReference>
<evidence type="ECO:0000259" key="11">
    <source>
        <dbReference type="Pfam" id="PF00694"/>
    </source>
</evidence>
<evidence type="ECO:0000313" key="13">
    <source>
        <dbReference type="Proteomes" id="UP000006844"/>
    </source>
</evidence>
<comment type="pathway">
    <text evidence="2">Carbohydrate metabolism; tricarboxylic acid cycle; isocitrate from oxaloacetate: step 2/2.</text>
</comment>
<feature type="domain" description="Aconitase/3-isopropylmalate dehydratase large subunit alpha/beta/alpha" evidence="10">
    <location>
        <begin position="73"/>
        <end position="555"/>
    </location>
</feature>
<reference evidence="12 13" key="1">
    <citation type="journal article" date="2012" name="Stand. Genomic Sci.">
        <title>Complete genome sequence of Terriglobus saanensis type strain SP1PR4(T), an Acidobacteria from tundra soil.</title>
        <authorList>
            <person name="Rawat S.R."/>
            <person name="Mannisto M.K."/>
            <person name="Starovoytov V."/>
            <person name="Goodwin L."/>
            <person name="Nolan M."/>
            <person name="Hauser L."/>
            <person name="Land M."/>
            <person name="Davenport K.W."/>
            <person name="Woyke T."/>
            <person name="Haggblom M.M."/>
        </authorList>
    </citation>
    <scope>NUCLEOTIDE SEQUENCE</scope>
    <source>
        <strain evidence="13">ATCC BAA-1853 / DSM 23119 / SP1PR4</strain>
    </source>
</reference>